<evidence type="ECO:0000256" key="4">
    <source>
        <dbReference type="RuleBase" id="RU003651"/>
    </source>
</evidence>
<dbReference type="SUPFAM" id="SSF52540">
    <property type="entry name" value="P-loop containing nucleoside triphosphate hydrolases"/>
    <property type="match status" value="1"/>
</dbReference>
<dbReference type="InterPro" id="IPR032501">
    <property type="entry name" value="Prot_ATP_ID_OB_2nd"/>
</dbReference>
<dbReference type="SMART" id="SM00382">
    <property type="entry name" value="AAA"/>
    <property type="match status" value="1"/>
</dbReference>
<evidence type="ECO:0000313" key="8">
    <source>
        <dbReference type="Proteomes" id="UP000663859"/>
    </source>
</evidence>
<dbReference type="Pfam" id="PF17758">
    <property type="entry name" value="Prot_ATP_ID_OB_N"/>
    <property type="match status" value="1"/>
</dbReference>
<evidence type="ECO:0000313" key="7">
    <source>
        <dbReference type="EMBL" id="CAF0704422.1"/>
    </source>
</evidence>
<dbReference type="FunFam" id="3.40.50.300:FF:001025">
    <property type="entry name" value="ATPase family, AAA domain-containing 2B"/>
    <property type="match status" value="1"/>
</dbReference>
<sequence length="581" mass="65001">MLNFAVGIADGARIAMLKLMARKPKFFGLSDSSMTFENLDSLSALQIVDLVAQSVSMDSSCREAFYYLRRRVAELEETNEQAQEAIQKLNEAVDKLSSPANRLGTLLALPKKDTALVVQGGAEYYCPVDPRLAQETLLIGTRVLLNEAYAVVGDLGFDGSGPVVKILDILPENRLRVGQEGGLGSSVVIRSSALAKERLKPGLEVRLDPAARVALEVVNAPKAQHHLLETVPELPWEKIGGQAEAVQAVRDAVELPFLYADLFRKYRHSVPKGFLLHGPPGCGKTLLGKATAYNLTRKLKEMTGEERKEFFMHVKGPEILNMWVGESERQVRELFAQAREMAKEGYLPFIFIDEAESILGTRRAGRYASILNTLVPMFCAEMDGIESMREVVIILASNRADLIDPAILRPGRIDRKIKVNRPDREGCKEIYRIYITEDLPFAPELEQQFGGSKRELIEHIIEQVVAEQFSHRESNKFLEVTLRSGRREYLFRGDLVSGAIIASIVERAKELAIKRTIQEPSAVGLRLEDFLTALDLEYQENDIFPPTDITEDWLKLVDYDPENVVKISPVRLRTSQAARVV</sequence>
<comment type="similarity">
    <text evidence="4">Belongs to the AAA ATPase family.</text>
</comment>
<dbReference type="PANTHER" id="PTHR23077:SF144">
    <property type="entry name" value="PROTEASOME-ASSOCIATED ATPASE"/>
    <property type="match status" value="1"/>
</dbReference>
<feature type="coiled-coil region" evidence="5">
    <location>
        <begin position="68"/>
        <end position="95"/>
    </location>
</feature>
<evidence type="ECO:0000256" key="3">
    <source>
        <dbReference type="ARBA" id="ARBA00023054"/>
    </source>
</evidence>
<dbReference type="InterPro" id="IPR050168">
    <property type="entry name" value="AAA_ATPase_domain"/>
</dbReference>
<dbReference type="AlphaFoldDB" id="A0A8J2BPH1"/>
<keyword evidence="7" id="KW-0647">Proteasome</keyword>
<comment type="caution">
    <text evidence="7">The sequence shown here is derived from an EMBL/GenBank/DDBJ whole genome shotgun (WGS) entry which is preliminary data.</text>
</comment>
<evidence type="ECO:0000256" key="2">
    <source>
        <dbReference type="ARBA" id="ARBA00022840"/>
    </source>
</evidence>
<dbReference type="GO" id="GO:0016887">
    <property type="term" value="F:ATP hydrolysis activity"/>
    <property type="evidence" value="ECO:0007669"/>
    <property type="project" value="InterPro"/>
</dbReference>
<dbReference type="Proteomes" id="UP000663859">
    <property type="component" value="Unassembled WGS sequence"/>
</dbReference>
<accession>A0A8J2BPH1</accession>
<proteinExistence type="inferred from homology"/>
<keyword evidence="8" id="KW-1185">Reference proteome</keyword>
<keyword evidence="3 5" id="KW-0175">Coiled coil</keyword>
<keyword evidence="2 4" id="KW-0067">ATP-binding</keyword>
<name>A0A8J2BPH1_9BACT</name>
<dbReference type="GO" id="GO:0000502">
    <property type="term" value="C:proteasome complex"/>
    <property type="evidence" value="ECO:0007669"/>
    <property type="project" value="UniProtKB-KW"/>
</dbReference>
<evidence type="ECO:0000256" key="1">
    <source>
        <dbReference type="ARBA" id="ARBA00022741"/>
    </source>
</evidence>
<evidence type="ECO:0000256" key="5">
    <source>
        <dbReference type="SAM" id="Coils"/>
    </source>
</evidence>
<evidence type="ECO:0000259" key="6">
    <source>
        <dbReference type="SMART" id="SM00382"/>
    </source>
</evidence>
<dbReference type="Gene3D" id="2.40.50.140">
    <property type="entry name" value="Nucleic acid-binding proteins"/>
    <property type="match status" value="1"/>
</dbReference>
<dbReference type="EMBL" id="CAJNOB010000067">
    <property type="protein sequence ID" value="CAF0704422.1"/>
    <property type="molecule type" value="Genomic_DNA"/>
</dbReference>
<dbReference type="InterPro" id="IPR012340">
    <property type="entry name" value="NA-bd_OB-fold"/>
</dbReference>
<dbReference type="InterPro" id="IPR027417">
    <property type="entry name" value="P-loop_NTPase"/>
</dbReference>
<dbReference type="InterPro" id="IPR003593">
    <property type="entry name" value="AAA+_ATPase"/>
</dbReference>
<dbReference type="Pfam" id="PF16450">
    <property type="entry name" value="Prot_ATP_ID_OB_C"/>
    <property type="match status" value="1"/>
</dbReference>
<protein>
    <submittedName>
        <fullName evidence="7">Proteasome-associated ATPase</fullName>
    </submittedName>
</protein>
<dbReference type="Pfam" id="PF00004">
    <property type="entry name" value="AAA"/>
    <property type="match status" value="1"/>
</dbReference>
<organism evidence="7 8">
    <name type="scientific">Candidatus Methylacidithermus pantelleriae</name>
    <dbReference type="NCBI Taxonomy" id="2744239"/>
    <lineage>
        <taxon>Bacteria</taxon>
        <taxon>Pseudomonadati</taxon>
        <taxon>Verrucomicrobiota</taxon>
        <taxon>Methylacidiphilae</taxon>
        <taxon>Methylacidiphilales</taxon>
        <taxon>Methylacidiphilaceae</taxon>
        <taxon>Candidatus Methylacidithermus</taxon>
    </lineage>
</organism>
<reference evidence="7" key="1">
    <citation type="submission" date="2021-02" db="EMBL/GenBank/DDBJ databases">
        <authorList>
            <person name="Cremers G."/>
            <person name="Picone N."/>
        </authorList>
    </citation>
    <scope>NUCLEOTIDE SEQUENCE</scope>
    <source>
        <strain evidence="7">PQ17</strain>
    </source>
</reference>
<dbReference type="PANTHER" id="PTHR23077">
    <property type="entry name" value="AAA-FAMILY ATPASE"/>
    <property type="match status" value="1"/>
</dbReference>
<gene>
    <name evidence="7" type="primary">arc</name>
    <name evidence="7" type="ORF">MPNT_70008</name>
</gene>
<dbReference type="InterPro" id="IPR003960">
    <property type="entry name" value="ATPase_AAA_CS"/>
</dbReference>
<keyword evidence="1 4" id="KW-0547">Nucleotide-binding</keyword>
<dbReference type="InterPro" id="IPR041626">
    <property type="entry name" value="Prot_ATP_ID_OB_N"/>
</dbReference>
<feature type="domain" description="AAA+ ATPase" evidence="6">
    <location>
        <begin position="270"/>
        <end position="423"/>
    </location>
</feature>
<dbReference type="InterPro" id="IPR003959">
    <property type="entry name" value="ATPase_AAA_core"/>
</dbReference>
<dbReference type="PROSITE" id="PS00674">
    <property type="entry name" value="AAA"/>
    <property type="match status" value="1"/>
</dbReference>
<dbReference type="GO" id="GO:0005524">
    <property type="term" value="F:ATP binding"/>
    <property type="evidence" value="ECO:0007669"/>
    <property type="project" value="UniProtKB-KW"/>
</dbReference>
<dbReference type="Gene3D" id="3.40.50.300">
    <property type="entry name" value="P-loop containing nucleotide triphosphate hydrolases"/>
    <property type="match status" value="1"/>
</dbReference>
<dbReference type="Gene3D" id="1.10.8.60">
    <property type="match status" value="1"/>
</dbReference>